<feature type="transmembrane region" description="Helical" evidence="1">
    <location>
        <begin position="42"/>
        <end position="58"/>
    </location>
</feature>
<gene>
    <name evidence="2" type="ORF">SAMN05660686_04179</name>
</gene>
<dbReference type="AlphaFoldDB" id="A0A8G2BLB2"/>
<comment type="caution">
    <text evidence="2">The sequence shown here is derived from an EMBL/GenBank/DDBJ whole genome shotgun (WGS) entry which is preliminary data.</text>
</comment>
<dbReference type="EMBL" id="FNBW01000015">
    <property type="protein sequence ID" value="SDG36661.1"/>
    <property type="molecule type" value="Genomic_DNA"/>
</dbReference>
<evidence type="ECO:0000313" key="2">
    <source>
        <dbReference type="EMBL" id="SDG36661.1"/>
    </source>
</evidence>
<protein>
    <submittedName>
        <fullName evidence="2">Uncharacterized protein</fullName>
    </submittedName>
</protein>
<proteinExistence type="predicted"/>
<evidence type="ECO:0000313" key="3">
    <source>
        <dbReference type="Proteomes" id="UP000198615"/>
    </source>
</evidence>
<keyword evidence="1" id="KW-1133">Transmembrane helix</keyword>
<accession>A0A8G2BLB2</accession>
<dbReference type="RefSeq" id="WP_093153492.1">
    <property type="nucleotide sequence ID" value="NZ_FNBW01000015.1"/>
</dbReference>
<feature type="transmembrane region" description="Helical" evidence="1">
    <location>
        <begin position="78"/>
        <end position="99"/>
    </location>
</feature>
<name>A0A8G2BLB2_9PROT</name>
<feature type="transmembrane region" description="Helical" evidence="1">
    <location>
        <begin position="105"/>
        <end position="124"/>
    </location>
</feature>
<keyword evidence="3" id="KW-1185">Reference proteome</keyword>
<dbReference type="OrthoDB" id="8480418at2"/>
<evidence type="ECO:0000256" key="1">
    <source>
        <dbReference type="SAM" id="Phobius"/>
    </source>
</evidence>
<sequence>MAASLTGFARRRIRNGTIVGIAAALLVATAHLAETTLHDTRFMTGWILLILIAALALFEARRRIPVLPLGSASAWEQVHIYAGWFAVAVFLTHTGFGLPDGPFEVALWIPFVAVAISGTVGIWLNRILPRRMRDHGARELYDRIATRRAEIAAEAQALAIASARDTASVTIADYYQKELSVYFQRPRNALSHLTGYHGHQRRQLQQIRSLHRYVDASGRDTLERLCELVEAKDDLDYQYAAQMALRLWLFVHVPLAHALLILVVIHAVLAYAFQVGP</sequence>
<feature type="transmembrane region" description="Helical" evidence="1">
    <location>
        <begin position="247"/>
        <end position="273"/>
    </location>
</feature>
<reference evidence="2 3" key="1">
    <citation type="submission" date="2016-10" db="EMBL/GenBank/DDBJ databases">
        <authorList>
            <person name="Varghese N."/>
            <person name="Submissions S."/>
        </authorList>
    </citation>
    <scope>NUCLEOTIDE SEQUENCE [LARGE SCALE GENOMIC DNA]</scope>
    <source>
        <strain evidence="2 3">DSM 18839</strain>
    </source>
</reference>
<organism evidence="2 3">
    <name type="scientific">Thalassobaculum litoreum DSM 18839</name>
    <dbReference type="NCBI Taxonomy" id="1123362"/>
    <lineage>
        <taxon>Bacteria</taxon>
        <taxon>Pseudomonadati</taxon>
        <taxon>Pseudomonadota</taxon>
        <taxon>Alphaproteobacteria</taxon>
        <taxon>Rhodospirillales</taxon>
        <taxon>Thalassobaculaceae</taxon>
        <taxon>Thalassobaculum</taxon>
    </lineage>
</organism>
<keyword evidence="1" id="KW-0472">Membrane</keyword>
<keyword evidence="1" id="KW-0812">Transmembrane</keyword>
<dbReference type="Proteomes" id="UP000198615">
    <property type="component" value="Unassembled WGS sequence"/>
</dbReference>